<evidence type="ECO:0000256" key="3">
    <source>
        <dbReference type="ARBA" id="ARBA00040298"/>
    </source>
</evidence>
<dbReference type="SUPFAM" id="SSF51905">
    <property type="entry name" value="FAD/NAD(P)-binding domain"/>
    <property type="match status" value="1"/>
</dbReference>
<comment type="caution">
    <text evidence="5">The sequence shown here is derived from an EMBL/GenBank/DDBJ whole genome shotgun (WGS) entry which is preliminary data.</text>
</comment>
<dbReference type="PANTHER" id="PTHR10668">
    <property type="entry name" value="PHYTOENE DEHYDROGENASE"/>
    <property type="match status" value="1"/>
</dbReference>
<reference evidence="6" key="1">
    <citation type="submission" date="2017-09" db="EMBL/GenBank/DDBJ databases">
        <title>Metaegenomics of thermophilic ammonia-oxidizing enrichment culture.</title>
        <authorList>
            <person name="Kato S."/>
            <person name="Suzuki K."/>
        </authorList>
    </citation>
    <scope>NUCLEOTIDE SEQUENCE [LARGE SCALE GENOMIC DNA]</scope>
</reference>
<organism evidence="5 6">
    <name type="scientific">Candidatus Thermoflexus japonica</name>
    <dbReference type="NCBI Taxonomy" id="2035417"/>
    <lineage>
        <taxon>Bacteria</taxon>
        <taxon>Bacillati</taxon>
        <taxon>Chloroflexota</taxon>
        <taxon>Thermoflexia</taxon>
        <taxon>Thermoflexales</taxon>
        <taxon>Thermoflexaceae</taxon>
        <taxon>Thermoflexus</taxon>
    </lineage>
</organism>
<dbReference type="Pfam" id="PF01593">
    <property type="entry name" value="Amino_oxidase"/>
    <property type="match status" value="1"/>
</dbReference>
<gene>
    <name evidence="5" type="primary">crtI_2</name>
    <name evidence="5" type="ORF">HRbin22_01167</name>
</gene>
<dbReference type="PANTHER" id="PTHR10668:SF103">
    <property type="entry name" value="PYRIDINE NUCLEOTIDE-DISULFIDE OXIDOREDUCTASE DOMAIN-CONTAINING PROTEIN 2"/>
    <property type="match status" value="1"/>
</dbReference>
<protein>
    <recommendedName>
        <fullName evidence="3">Pyridine nucleotide-disulfide oxidoreductase domain-containing protein 2</fullName>
    </recommendedName>
</protein>
<dbReference type="EMBL" id="BEHY01000021">
    <property type="protein sequence ID" value="GBD08921.1"/>
    <property type="molecule type" value="Genomic_DNA"/>
</dbReference>
<evidence type="ECO:0000313" key="5">
    <source>
        <dbReference type="EMBL" id="GBD08921.1"/>
    </source>
</evidence>
<evidence type="ECO:0000256" key="2">
    <source>
        <dbReference type="ARBA" id="ARBA00038825"/>
    </source>
</evidence>
<dbReference type="InterPro" id="IPR036188">
    <property type="entry name" value="FAD/NAD-bd_sf"/>
</dbReference>
<keyword evidence="5" id="KW-0560">Oxidoreductase</keyword>
<evidence type="ECO:0000313" key="6">
    <source>
        <dbReference type="Proteomes" id="UP000236642"/>
    </source>
</evidence>
<dbReference type="InterPro" id="IPR002937">
    <property type="entry name" value="Amino_oxidase"/>
</dbReference>
<comment type="function">
    <text evidence="1">Probable oxidoreductase that may play a role as regulator of mitochondrial function.</text>
</comment>
<proteinExistence type="predicted"/>
<evidence type="ECO:0000259" key="4">
    <source>
        <dbReference type="Pfam" id="PF01593"/>
    </source>
</evidence>
<dbReference type="Gene3D" id="3.50.50.60">
    <property type="entry name" value="FAD/NAD(P)-binding domain"/>
    <property type="match status" value="2"/>
</dbReference>
<evidence type="ECO:0000256" key="1">
    <source>
        <dbReference type="ARBA" id="ARBA00037217"/>
    </source>
</evidence>
<dbReference type="GO" id="GO:0016491">
    <property type="term" value="F:oxidoreductase activity"/>
    <property type="evidence" value="ECO:0007669"/>
    <property type="project" value="UniProtKB-KW"/>
</dbReference>
<name>A0A2H5Y648_9CHLR</name>
<dbReference type="AlphaFoldDB" id="A0A2H5Y648"/>
<accession>A0A2H5Y648</accession>
<comment type="subunit">
    <text evidence="2">Interacts with COX5B; this interaction may contribute to localize PYROXD2 to the inner face of the inner mitochondrial membrane.</text>
</comment>
<dbReference type="Proteomes" id="UP000236642">
    <property type="component" value="Unassembled WGS sequence"/>
</dbReference>
<sequence>MGEIQEFDVVVAGGGHNGLACAAYLAKAGLRVLVVEGREILGGDTTTEPLTLPGFRHDPCATAFELFQTSPTIRNDELGLQHRGLRFLYPDPVVTMPFEDGTSLTMWRDRQRTIREIARFSHHDAEAYQELLAEYDSIKEIFNAHRYTPIGYGPSLEERLDTLPNGSYWKRRYRQSALEIITEYFEDDHVRAFMLWLAFMTLQPVDRPYTGRLAYALPHGRQTNSWTLPAGGAGVLPGLLAEIIQEKGGAIRTGRWVVELLMENERCVGVRTADGSVYRARRAVVSSIHIKHLVDMAPREAWGEAFLKGVAQWQAGCTMFVAHYALREPPRYPVNGEPLPVVTAGIAGSTDNLLRLMSDFRRGQLHLDTPVLLVLTPSVEDPNRAPQGYHTLKVVSFLPYELAGGDPSRWDTLKEDVARQLLDHLRHFAPNLRDEVILAHYVESPLDLERRNPHNWHGTCHGGDMSPAQSDELRPVPGWATHRMPIPGLYQTGSTTHPGGSVTAGPGRNAAWVILDDLGMPAEAILRAPLS</sequence>
<feature type="domain" description="Amine oxidase" evidence="4">
    <location>
        <begin position="18"/>
        <end position="500"/>
    </location>
</feature>